<dbReference type="PROSITE" id="PS51375">
    <property type="entry name" value="PPR"/>
    <property type="match status" value="13"/>
</dbReference>
<feature type="repeat" description="PPR" evidence="3">
    <location>
        <begin position="419"/>
        <end position="453"/>
    </location>
</feature>
<evidence type="ECO:0000256" key="1">
    <source>
        <dbReference type="ARBA" id="ARBA00007626"/>
    </source>
</evidence>
<evidence type="ECO:0000313" key="6">
    <source>
        <dbReference type="Proteomes" id="UP001279734"/>
    </source>
</evidence>
<dbReference type="Pfam" id="PF01535">
    <property type="entry name" value="PPR"/>
    <property type="match status" value="2"/>
</dbReference>
<feature type="repeat" description="PPR" evidence="3">
    <location>
        <begin position="489"/>
        <end position="523"/>
    </location>
</feature>
<feature type="repeat" description="PPR" evidence="3">
    <location>
        <begin position="300"/>
        <end position="334"/>
    </location>
</feature>
<evidence type="ECO:0000313" key="5">
    <source>
        <dbReference type="EMBL" id="GMH07617.1"/>
    </source>
</evidence>
<feature type="domain" description="PROP1-like PPR" evidence="4">
    <location>
        <begin position="142"/>
        <end position="273"/>
    </location>
</feature>
<feature type="repeat" description="PPR" evidence="3">
    <location>
        <begin position="368"/>
        <end position="402"/>
    </location>
</feature>
<dbReference type="NCBIfam" id="TIGR00756">
    <property type="entry name" value="PPR"/>
    <property type="match status" value="14"/>
</dbReference>
<feature type="repeat" description="PPR" evidence="3">
    <location>
        <begin position="559"/>
        <end position="593"/>
    </location>
</feature>
<gene>
    <name evidence="5" type="ORF">Nepgr_009457</name>
</gene>
<protein>
    <recommendedName>
        <fullName evidence="4">PROP1-like PPR domain-containing protein</fullName>
    </recommendedName>
</protein>
<dbReference type="PANTHER" id="PTHR47447:SF22">
    <property type="entry name" value="TETRATRICOPEPTIDE-LIKE HELICAL DOMAIN SUPERFAMILY"/>
    <property type="match status" value="1"/>
</dbReference>
<feature type="repeat" description="PPR" evidence="3">
    <location>
        <begin position="664"/>
        <end position="698"/>
    </location>
</feature>
<dbReference type="Proteomes" id="UP001279734">
    <property type="component" value="Unassembled WGS sequence"/>
</dbReference>
<feature type="repeat" description="PPR" evidence="3">
    <location>
        <begin position="265"/>
        <end position="299"/>
    </location>
</feature>
<feature type="repeat" description="PPR" evidence="3">
    <location>
        <begin position="734"/>
        <end position="768"/>
    </location>
</feature>
<dbReference type="SUPFAM" id="SSF48452">
    <property type="entry name" value="TPR-like"/>
    <property type="match status" value="1"/>
</dbReference>
<feature type="repeat" description="PPR" evidence="3">
    <location>
        <begin position="594"/>
        <end position="628"/>
    </location>
</feature>
<reference evidence="5" key="1">
    <citation type="submission" date="2023-05" db="EMBL/GenBank/DDBJ databases">
        <title>Nepenthes gracilis genome sequencing.</title>
        <authorList>
            <person name="Fukushima K."/>
        </authorList>
    </citation>
    <scope>NUCLEOTIDE SEQUENCE</scope>
    <source>
        <strain evidence="5">SING2019-196</strain>
    </source>
</reference>
<dbReference type="SUPFAM" id="SSF81901">
    <property type="entry name" value="HCP-like"/>
    <property type="match status" value="1"/>
</dbReference>
<name>A0AAD3XK61_NEPGR</name>
<organism evidence="5 6">
    <name type="scientific">Nepenthes gracilis</name>
    <name type="common">Slender pitcher plant</name>
    <dbReference type="NCBI Taxonomy" id="150966"/>
    <lineage>
        <taxon>Eukaryota</taxon>
        <taxon>Viridiplantae</taxon>
        <taxon>Streptophyta</taxon>
        <taxon>Embryophyta</taxon>
        <taxon>Tracheophyta</taxon>
        <taxon>Spermatophyta</taxon>
        <taxon>Magnoliopsida</taxon>
        <taxon>eudicotyledons</taxon>
        <taxon>Gunneridae</taxon>
        <taxon>Pentapetalae</taxon>
        <taxon>Caryophyllales</taxon>
        <taxon>Nepenthaceae</taxon>
        <taxon>Nepenthes</taxon>
    </lineage>
</organism>
<dbReference type="PANTHER" id="PTHR47447">
    <property type="entry name" value="OS03G0856100 PROTEIN"/>
    <property type="match status" value="1"/>
</dbReference>
<comment type="caution">
    <text evidence="5">The sequence shown here is derived from an EMBL/GenBank/DDBJ whole genome shotgun (WGS) entry which is preliminary data.</text>
</comment>
<keyword evidence="2" id="KW-0677">Repeat</keyword>
<dbReference type="Gene3D" id="1.25.40.10">
    <property type="entry name" value="Tetratricopeptide repeat domain"/>
    <property type="match status" value="6"/>
</dbReference>
<evidence type="ECO:0000259" key="4">
    <source>
        <dbReference type="Pfam" id="PF17177"/>
    </source>
</evidence>
<keyword evidence="6" id="KW-1185">Reference proteome</keyword>
<feature type="repeat" description="PPR" evidence="3">
    <location>
        <begin position="699"/>
        <end position="733"/>
    </location>
</feature>
<comment type="similarity">
    <text evidence="1">Belongs to the PPR family. P subfamily.</text>
</comment>
<dbReference type="InterPro" id="IPR033443">
    <property type="entry name" value="PROP1-like_PPR_dom"/>
</dbReference>
<feature type="repeat" description="PPR" evidence="3">
    <location>
        <begin position="454"/>
        <end position="488"/>
    </location>
</feature>
<dbReference type="Pfam" id="PF17177">
    <property type="entry name" value="PPR_long"/>
    <property type="match status" value="1"/>
</dbReference>
<proteinExistence type="inferred from homology"/>
<sequence>MNSFFISRFGRSICTKIYQAELSPDAKRIADGLISIFTNKPLGLENQELSHLGSKLTTEIAETVLAGIKNWRIAYKFFTWATSQSGYHHTCYTYNAMASILSRARRNAPLKELAFDVVNSRCSMTPGALGFLIRCLGSVKLVEEASALFDQVKMMGLCVPNNYTYSCLLETISKSDLINLAEMRMNEMVSNGWEADKFVLTPMLKVYCNAGKFDKAWAVFDQIHTRGWVDAHVLCILVLSLSKWGEVDKAFELIERMENYNVSLNEKTFYVLIHGFVSASRVDKALQLFEKMCKVGVLPDTGIYDVLIGGLCKTKEPEKALYLYSQMKSAGIVPDIGILTKLISCVPDEDEIIKLFEESGIILDGESTILLYNSILSALVNNGSIEKAYRVFRSMIGDKLDCETGIEKLFKVNGIIRPNPTSFNIIIDGLCKSGRLDEALDLFKDMDQIALRKDITLYNNLIDAMNNSDRFEDSLYLLGEMKNSGFQPTQFTYNSVYGYFCRREDVPEALNVVKEMRLHGHEPWIKHSTSLVKQLCKHGRAVEACKFLIDMVEEGFFLDIIPYSAAIDGLLKIKEVDRALELFQTICARGYRPDVIAYNILINGLCKAKRVSESQDVLNEMLSNGLVPSVVTYNSLIDGWCKDGDIDKALLCFSKMCGEEREPNVVTYTTLIDGLCNDGRPDDAATLWVEMERKGCTPNSIAFMAMINGLCKNGRPDAALVYLRDMDKKGLRADSFVYIALMGAFLSNTNPHAAFGILKEMVDKEMFPERVDRNHSLLKDAIFKLSEDPCTSSNVKRLLAAGSIQSNFPVVVVDEAFKPTT</sequence>
<dbReference type="InterPro" id="IPR002885">
    <property type="entry name" value="PPR_rpt"/>
</dbReference>
<dbReference type="EMBL" id="BSYO01000007">
    <property type="protein sequence ID" value="GMH07617.1"/>
    <property type="molecule type" value="Genomic_DNA"/>
</dbReference>
<feature type="repeat" description="PPR" evidence="3">
    <location>
        <begin position="196"/>
        <end position="230"/>
    </location>
</feature>
<dbReference type="Pfam" id="PF12854">
    <property type="entry name" value="PPR_1"/>
    <property type="match status" value="2"/>
</dbReference>
<dbReference type="AlphaFoldDB" id="A0AAD3XK61"/>
<dbReference type="Pfam" id="PF13041">
    <property type="entry name" value="PPR_2"/>
    <property type="match status" value="4"/>
</dbReference>
<feature type="repeat" description="PPR" evidence="3">
    <location>
        <begin position="629"/>
        <end position="663"/>
    </location>
</feature>
<evidence type="ECO:0000256" key="3">
    <source>
        <dbReference type="PROSITE-ProRule" id="PRU00708"/>
    </source>
</evidence>
<evidence type="ECO:0000256" key="2">
    <source>
        <dbReference type="ARBA" id="ARBA00022737"/>
    </source>
</evidence>
<dbReference type="InterPro" id="IPR011990">
    <property type="entry name" value="TPR-like_helical_dom_sf"/>
</dbReference>
<accession>A0AAD3XK61</accession>